<feature type="compositionally biased region" description="Gly residues" evidence="6">
    <location>
        <begin position="1112"/>
        <end position="1121"/>
    </location>
</feature>
<evidence type="ECO:0000259" key="7">
    <source>
        <dbReference type="PROSITE" id="PS51778"/>
    </source>
</evidence>
<feature type="region of interest" description="Disordered" evidence="6">
    <location>
        <begin position="1147"/>
        <end position="1193"/>
    </location>
</feature>
<feature type="region of interest" description="Disordered" evidence="6">
    <location>
        <begin position="534"/>
        <end position="572"/>
    </location>
</feature>
<feature type="compositionally biased region" description="Polar residues" evidence="6">
    <location>
        <begin position="496"/>
        <end position="514"/>
    </location>
</feature>
<dbReference type="SMART" id="SM00568">
    <property type="entry name" value="GRAM"/>
    <property type="match status" value="1"/>
</dbReference>
<sequence>MIRRRSVELGKLLDGNSAGPSSKRSSDESRASPEQGKLKEKRSSLIRHDRRVSSVEFTRSSTPTPTTAPVEAVATPRSFGRRSTFSLGLPRRPQSDYISSSSSPSSGVGSGLTKAQQRFVRAFPELADLVTTPSAYCAPCLATPPQTPPTSSISPSTSATMSPSGTITTFASSDFSTGSSTTMAPCPGHFDDFSCALELDILWQGSLYVTATHICFFGKHFGKTVRVMIDYRDVLSIDKEKKMGVFPSSIRIRVQTQAEPNNDDVGVQSTGQEERDVTQIPATGIDDREGVVNDEREVKDSSIKVYVFTSLISREQAYATMERNRNVHHKVMAELTNTGLDSPRSDTASAEMRATANLGHDIEARFRSGTLRDRRRAPRSYSVIKDEAFSSTENVDRPMSHGVLASTRLGRPMTPTATNSSHSVDRTESGGASSGGDEYTQRKERLSCSSSSDSRRNSVASVASSSDKQPEPPTGLKGFLQRRSSQRKRNSKALTDGSSSTEHQEVITQTNTPQRPAPTAFFSAPIILQHASSSNPVQAGTNDINLSSTPPPALLSPSLTTTKVSHSSSTAQTLARSNVALPVSLNDAKDSSDAAVEKARVNFAVDTRSLKRNNPSLTAISKQATSAPASTSTPVPASVPVATPTPTPAVPLPSGPVSCECQRHYKTMTISTVIPLPLDLCFEILFSGQGAGEGDKLGCDTHRVKDESTDFKISPWQRDAAAPVSAGNKASAGALQWEAHKRELEYSVTFKVPMLAKTSTPCFETQRVTLYSDFVIAVLSESRTPGAPYGEHFTTMNQICMTWEGVNKTRIKSFTEVKFKKSLMWGGRVEAGSLDGSRLYYTMILQLLQDLADTKGEELIQSVSLARQSGGSASVQTNLGSATARQATLVDARAASSLTVKFTDSDSEPSPTRTAIAGSASARVAQPTPASMSSSSSTLTKTSSIEPAGMSTAQSLLSQQLLRSAPAGTAASASSPLSKGSAAIIRLSLESLTPPGHSNVTTPTSDSSSLKDASDGSVRDSDSTAATSPGTTSPSSSLNSPAWGDFIRRGFTYFGRADEGLYHQQPLQQLNASRDGVVSRSLTIEQNDGARVKFTLPTDKRPYLRANNYSEGGVGSNGNGSGSRVSLLSGASVRPSASVPTLATSFREHGHRHHGHIQQHQGKHDQSPPPPPPPADRQPQIKPKHQERNDQPTHLLSKMVFGFVVLGMAVTAVNVWQMFSIVSSVVEHQHQHQRHYHRHQYEHQYQYQYQQQPRRQQQQQRPPHPPRQFEQAPHPYAQRPRHYQEPYSQDQQYSGDRYDPISYQQEPQQYPWFSRDEYAGWNKRQTSEGDSEPAEPAEPETPTAVETPPSDPPQDLVNESNLPESAPETTDQGKDGLAQLAPLKVQKDTLKAEIVELFALLENARNELNQASS</sequence>
<feature type="compositionally biased region" description="Basic and acidic residues" evidence="6">
    <location>
        <begin position="24"/>
        <end position="53"/>
    </location>
</feature>
<feature type="region of interest" description="Disordered" evidence="6">
    <location>
        <begin position="1107"/>
        <end position="1134"/>
    </location>
</feature>
<evidence type="ECO:0000313" key="8">
    <source>
        <dbReference type="EMBL" id="KAG0316449.1"/>
    </source>
</evidence>
<feature type="compositionally biased region" description="Low complexity" evidence="6">
    <location>
        <begin position="447"/>
        <end position="467"/>
    </location>
</feature>
<evidence type="ECO:0000256" key="3">
    <source>
        <dbReference type="ARBA" id="ARBA00022692"/>
    </source>
</evidence>
<feature type="compositionally biased region" description="Low complexity" evidence="6">
    <location>
        <begin position="1023"/>
        <end position="1039"/>
    </location>
</feature>
<keyword evidence="4" id="KW-1133">Transmembrane helix</keyword>
<dbReference type="InterPro" id="IPR011993">
    <property type="entry name" value="PH-like_dom_sf"/>
</dbReference>
<reference evidence="8" key="1">
    <citation type="journal article" date="2020" name="Fungal Divers.">
        <title>Resolving the Mortierellaceae phylogeny through synthesis of multi-gene phylogenetics and phylogenomics.</title>
        <authorList>
            <person name="Vandepol N."/>
            <person name="Liber J."/>
            <person name="Desiro A."/>
            <person name="Na H."/>
            <person name="Kennedy M."/>
            <person name="Barry K."/>
            <person name="Grigoriev I.V."/>
            <person name="Miller A.N."/>
            <person name="O'Donnell K."/>
            <person name="Stajich J.E."/>
            <person name="Bonito G."/>
        </authorList>
    </citation>
    <scope>NUCLEOTIDE SEQUENCE</scope>
    <source>
        <strain evidence="8">REB-010B</strain>
    </source>
</reference>
<dbReference type="InterPro" id="IPR004182">
    <property type="entry name" value="GRAM"/>
</dbReference>
<dbReference type="PANTHER" id="PTHR23319">
    <property type="entry name" value="GRAM DOMAIN CONTAINING 1B, ISOFORM E"/>
    <property type="match status" value="1"/>
</dbReference>
<dbReference type="GO" id="GO:0005789">
    <property type="term" value="C:endoplasmic reticulum membrane"/>
    <property type="evidence" value="ECO:0007669"/>
    <property type="project" value="TreeGrafter"/>
</dbReference>
<feature type="compositionally biased region" description="Low complexity" evidence="6">
    <location>
        <begin position="58"/>
        <end position="77"/>
    </location>
</feature>
<feature type="compositionally biased region" description="Pro residues" evidence="6">
    <location>
        <begin position="1167"/>
        <end position="1176"/>
    </location>
</feature>
<feature type="compositionally biased region" description="Acidic residues" evidence="6">
    <location>
        <begin position="1329"/>
        <end position="1338"/>
    </location>
</feature>
<comment type="similarity">
    <text evidence="2">Belongs to the YSP2 family.</text>
</comment>
<dbReference type="GO" id="GO:0005739">
    <property type="term" value="C:mitochondrion"/>
    <property type="evidence" value="ECO:0007669"/>
    <property type="project" value="TreeGrafter"/>
</dbReference>
<feature type="region of interest" description="Disordered" evidence="6">
    <location>
        <begin position="1"/>
        <end position="111"/>
    </location>
</feature>
<dbReference type="GO" id="GO:0032934">
    <property type="term" value="F:sterol binding"/>
    <property type="evidence" value="ECO:0007669"/>
    <property type="project" value="TreeGrafter"/>
</dbReference>
<dbReference type="InterPro" id="IPR051482">
    <property type="entry name" value="Cholesterol_transport"/>
</dbReference>
<evidence type="ECO:0000313" key="9">
    <source>
        <dbReference type="Proteomes" id="UP000738325"/>
    </source>
</evidence>
<dbReference type="OrthoDB" id="2162691at2759"/>
<dbReference type="GO" id="GO:0032366">
    <property type="term" value="P:intracellular sterol transport"/>
    <property type="evidence" value="ECO:0007669"/>
    <property type="project" value="TreeGrafter"/>
</dbReference>
<dbReference type="GO" id="GO:0140268">
    <property type="term" value="C:endoplasmic reticulum-plasma membrane contact site"/>
    <property type="evidence" value="ECO:0007669"/>
    <property type="project" value="TreeGrafter"/>
</dbReference>
<feature type="compositionally biased region" description="Basic and acidic residues" evidence="6">
    <location>
        <begin position="1012"/>
        <end position="1022"/>
    </location>
</feature>
<feature type="region of interest" description="Disordered" evidence="6">
    <location>
        <begin position="992"/>
        <end position="1039"/>
    </location>
</feature>
<feature type="compositionally biased region" description="Low complexity" evidence="6">
    <location>
        <begin position="624"/>
        <end position="642"/>
    </location>
</feature>
<protein>
    <recommendedName>
        <fullName evidence="7">VASt domain-containing protein</fullName>
    </recommendedName>
</protein>
<feature type="region of interest" description="Disordered" evidence="6">
    <location>
        <begin position="405"/>
        <end position="518"/>
    </location>
</feature>
<feature type="compositionally biased region" description="Polar residues" evidence="6">
    <location>
        <begin position="563"/>
        <end position="572"/>
    </location>
</feature>
<name>A0A9P6RCA6_9FUNG</name>
<comment type="caution">
    <text evidence="8">The sequence shown here is derived from an EMBL/GenBank/DDBJ whole genome shotgun (WGS) entry which is preliminary data.</text>
</comment>
<feature type="compositionally biased region" description="Polar residues" evidence="6">
    <location>
        <begin position="1357"/>
        <end position="1370"/>
    </location>
</feature>
<keyword evidence="3" id="KW-0812">Transmembrane</keyword>
<feature type="compositionally biased region" description="Low complexity" evidence="6">
    <location>
        <begin position="1247"/>
        <end position="1261"/>
    </location>
</feature>
<dbReference type="InterPro" id="IPR031968">
    <property type="entry name" value="VASt"/>
</dbReference>
<evidence type="ECO:0000256" key="2">
    <source>
        <dbReference type="ARBA" id="ARBA00006582"/>
    </source>
</evidence>
<dbReference type="EMBL" id="JAAAIP010000481">
    <property type="protein sequence ID" value="KAG0316449.1"/>
    <property type="molecule type" value="Genomic_DNA"/>
</dbReference>
<dbReference type="GO" id="GO:0120015">
    <property type="term" value="F:sterol transfer activity"/>
    <property type="evidence" value="ECO:0007669"/>
    <property type="project" value="TreeGrafter"/>
</dbReference>
<evidence type="ECO:0000256" key="4">
    <source>
        <dbReference type="ARBA" id="ARBA00022989"/>
    </source>
</evidence>
<dbReference type="GO" id="GO:0005886">
    <property type="term" value="C:plasma membrane"/>
    <property type="evidence" value="ECO:0007669"/>
    <property type="project" value="TreeGrafter"/>
</dbReference>
<comment type="subcellular location">
    <subcellularLocation>
        <location evidence="1">Membrane</location>
        <topology evidence="1">Single-pass membrane protein</topology>
    </subcellularLocation>
</comment>
<dbReference type="PANTHER" id="PTHR23319:SF4">
    <property type="entry name" value="GRAM DOMAIN CONTAINING 1B, ISOFORM E"/>
    <property type="match status" value="1"/>
</dbReference>
<feature type="compositionally biased region" description="Low complexity" evidence="6">
    <location>
        <begin position="1122"/>
        <end position="1134"/>
    </location>
</feature>
<dbReference type="Pfam" id="PF16016">
    <property type="entry name" value="VASt"/>
    <property type="match status" value="1"/>
</dbReference>
<evidence type="ECO:0000256" key="5">
    <source>
        <dbReference type="ARBA" id="ARBA00023136"/>
    </source>
</evidence>
<feature type="region of interest" description="Disordered" evidence="6">
    <location>
        <begin position="621"/>
        <end position="642"/>
    </location>
</feature>
<dbReference type="Pfam" id="PF02893">
    <property type="entry name" value="GRAM"/>
    <property type="match status" value="1"/>
</dbReference>
<evidence type="ECO:0000256" key="1">
    <source>
        <dbReference type="ARBA" id="ARBA00004167"/>
    </source>
</evidence>
<dbReference type="GO" id="GO:0032541">
    <property type="term" value="C:cortical endoplasmic reticulum"/>
    <property type="evidence" value="ECO:0007669"/>
    <property type="project" value="TreeGrafter"/>
</dbReference>
<gene>
    <name evidence="8" type="ORF">BGZ99_006906</name>
</gene>
<feature type="compositionally biased region" description="Polar residues" evidence="6">
    <location>
        <begin position="534"/>
        <end position="545"/>
    </location>
</feature>
<dbReference type="Proteomes" id="UP000738325">
    <property type="component" value="Unassembled WGS sequence"/>
</dbReference>
<feature type="domain" description="VASt" evidence="7">
    <location>
        <begin position="664"/>
        <end position="856"/>
    </location>
</feature>
<feature type="compositionally biased region" description="Polar residues" evidence="6">
    <location>
        <begin position="902"/>
        <end position="913"/>
    </location>
</feature>
<keyword evidence="5" id="KW-0472">Membrane</keyword>
<evidence type="ECO:0000256" key="6">
    <source>
        <dbReference type="SAM" id="MobiDB-lite"/>
    </source>
</evidence>
<feature type="compositionally biased region" description="Polar residues" evidence="6">
    <location>
        <begin position="996"/>
        <end position="1011"/>
    </location>
</feature>
<proteinExistence type="inferred from homology"/>
<feature type="compositionally biased region" description="Low complexity" evidence="6">
    <location>
        <begin position="931"/>
        <end position="944"/>
    </location>
</feature>
<organism evidence="8 9">
    <name type="scientific">Dissophora globulifera</name>
    <dbReference type="NCBI Taxonomy" id="979702"/>
    <lineage>
        <taxon>Eukaryota</taxon>
        <taxon>Fungi</taxon>
        <taxon>Fungi incertae sedis</taxon>
        <taxon>Mucoromycota</taxon>
        <taxon>Mortierellomycotina</taxon>
        <taxon>Mortierellomycetes</taxon>
        <taxon>Mortierellales</taxon>
        <taxon>Mortierellaceae</taxon>
        <taxon>Dissophora</taxon>
    </lineage>
</organism>
<feature type="region of interest" description="Disordered" evidence="6">
    <location>
        <begin position="1323"/>
        <end position="1380"/>
    </location>
</feature>
<dbReference type="Gene3D" id="2.30.29.30">
    <property type="entry name" value="Pleckstrin-homology domain (PH domain)/Phosphotyrosine-binding domain (PTB)"/>
    <property type="match status" value="1"/>
</dbReference>
<feature type="region of interest" description="Disordered" evidence="6">
    <location>
        <begin position="902"/>
        <end position="944"/>
    </location>
</feature>
<feature type="region of interest" description="Disordered" evidence="6">
    <location>
        <begin position="1247"/>
        <end position="1302"/>
    </location>
</feature>
<dbReference type="PROSITE" id="PS51778">
    <property type="entry name" value="VAST"/>
    <property type="match status" value="1"/>
</dbReference>
<accession>A0A9P6RCA6</accession>
<keyword evidence="9" id="KW-1185">Reference proteome</keyword>